<name>A0A0D2Q6I7_GOSRA</name>
<sequence length="176" mass="19627">MLRPASMLLARRPILAARARSFSTDLPAAPFADATFTEACSKVIPNMEPPKTPLSFMQPHPPTPSSIPSKLTVHFVLPYASELATIEVTFGFFSLNSIWDISDLSSILFSGIRIVEMNIFMLLSGTRQNVKPLFFIFAKIMLVVFSIECNANYFYFVFSVCNGDCLNGSIIVRHYC</sequence>
<dbReference type="EMBL" id="CM001741">
    <property type="protein sequence ID" value="KJB14864.1"/>
    <property type="molecule type" value="Genomic_DNA"/>
</dbReference>
<dbReference type="Gramene" id="KJB14864">
    <property type="protein sequence ID" value="KJB14864"/>
    <property type="gene ID" value="B456_002G150400"/>
</dbReference>
<dbReference type="STRING" id="29730.A0A0D2Q6I7"/>
<protein>
    <submittedName>
        <fullName evidence="1">Uncharacterized protein</fullName>
    </submittedName>
</protein>
<keyword evidence="2" id="KW-1185">Reference proteome</keyword>
<reference evidence="1 2" key="1">
    <citation type="journal article" date="2012" name="Nature">
        <title>Repeated polyploidization of Gossypium genomes and the evolution of spinnable cotton fibres.</title>
        <authorList>
            <person name="Paterson A.H."/>
            <person name="Wendel J.F."/>
            <person name="Gundlach H."/>
            <person name="Guo H."/>
            <person name="Jenkins J."/>
            <person name="Jin D."/>
            <person name="Llewellyn D."/>
            <person name="Showmaker K.C."/>
            <person name="Shu S."/>
            <person name="Udall J."/>
            <person name="Yoo M.J."/>
            <person name="Byers R."/>
            <person name="Chen W."/>
            <person name="Doron-Faigenboim A."/>
            <person name="Duke M.V."/>
            <person name="Gong L."/>
            <person name="Grimwood J."/>
            <person name="Grover C."/>
            <person name="Grupp K."/>
            <person name="Hu G."/>
            <person name="Lee T.H."/>
            <person name="Li J."/>
            <person name="Lin L."/>
            <person name="Liu T."/>
            <person name="Marler B.S."/>
            <person name="Page J.T."/>
            <person name="Roberts A.W."/>
            <person name="Romanel E."/>
            <person name="Sanders W.S."/>
            <person name="Szadkowski E."/>
            <person name="Tan X."/>
            <person name="Tang H."/>
            <person name="Xu C."/>
            <person name="Wang J."/>
            <person name="Wang Z."/>
            <person name="Zhang D."/>
            <person name="Zhang L."/>
            <person name="Ashrafi H."/>
            <person name="Bedon F."/>
            <person name="Bowers J.E."/>
            <person name="Brubaker C.L."/>
            <person name="Chee P.W."/>
            <person name="Das S."/>
            <person name="Gingle A.R."/>
            <person name="Haigler C.H."/>
            <person name="Harker D."/>
            <person name="Hoffmann L.V."/>
            <person name="Hovav R."/>
            <person name="Jones D.C."/>
            <person name="Lemke C."/>
            <person name="Mansoor S."/>
            <person name="ur Rahman M."/>
            <person name="Rainville L.N."/>
            <person name="Rambani A."/>
            <person name="Reddy U.K."/>
            <person name="Rong J.K."/>
            <person name="Saranga Y."/>
            <person name="Scheffler B.E."/>
            <person name="Scheffler J.A."/>
            <person name="Stelly D.M."/>
            <person name="Triplett B.A."/>
            <person name="Van Deynze A."/>
            <person name="Vaslin M.F."/>
            <person name="Waghmare V.N."/>
            <person name="Walford S.A."/>
            <person name="Wright R.J."/>
            <person name="Zaki E.A."/>
            <person name="Zhang T."/>
            <person name="Dennis E.S."/>
            <person name="Mayer K.F."/>
            <person name="Peterson D.G."/>
            <person name="Rokhsar D.S."/>
            <person name="Wang X."/>
            <person name="Schmutz J."/>
        </authorList>
    </citation>
    <scope>NUCLEOTIDE SEQUENCE [LARGE SCALE GENOMIC DNA]</scope>
</reference>
<dbReference type="Proteomes" id="UP000032304">
    <property type="component" value="Chromosome 2"/>
</dbReference>
<accession>A0A0D2Q6I7</accession>
<organism evidence="1 2">
    <name type="scientific">Gossypium raimondii</name>
    <name type="common">Peruvian cotton</name>
    <name type="synonym">Gossypium klotzschianum subsp. raimondii</name>
    <dbReference type="NCBI Taxonomy" id="29730"/>
    <lineage>
        <taxon>Eukaryota</taxon>
        <taxon>Viridiplantae</taxon>
        <taxon>Streptophyta</taxon>
        <taxon>Embryophyta</taxon>
        <taxon>Tracheophyta</taxon>
        <taxon>Spermatophyta</taxon>
        <taxon>Magnoliopsida</taxon>
        <taxon>eudicotyledons</taxon>
        <taxon>Gunneridae</taxon>
        <taxon>Pentapetalae</taxon>
        <taxon>rosids</taxon>
        <taxon>malvids</taxon>
        <taxon>Malvales</taxon>
        <taxon>Malvaceae</taxon>
        <taxon>Malvoideae</taxon>
        <taxon>Gossypium</taxon>
    </lineage>
</organism>
<proteinExistence type="predicted"/>
<evidence type="ECO:0000313" key="2">
    <source>
        <dbReference type="Proteomes" id="UP000032304"/>
    </source>
</evidence>
<evidence type="ECO:0000313" key="1">
    <source>
        <dbReference type="EMBL" id="KJB14864.1"/>
    </source>
</evidence>
<dbReference type="AlphaFoldDB" id="A0A0D2Q6I7"/>
<dbReference type="eggNOG" id="KOG1758">
    <property type="taxonomic scope" value="Eukaryota"/>
</dbReference>
<gene>
    <name evidence="1" type="ORF">B456_002G150400</name>
</gene>